<feature type="transmembrane region" description="Helical" evidence="4">
    <location>
        <begin position="273"/>
        <end position="291"/>
    </location>
</feature>
<dbReference type="InterPro" id="IPR036259">
    <property type="entry name" value="MFS_trans_sf"/>
</dbReference>
<dbReference type="SUPFAM" id="SSF103473">
    <property type="entry name" value="MFS general substrate transporter"/>
    <property type="match status" value="1"/>
</dbReference>
<dbReference type="PANTHER" id="PTHR43129:SF1">
    <property type="entry name" value="FOSMIDOMYCIN RESISTANCE PROTEIN"/>
    <property type="match status" value="1"/>
</dbReference>
<dbReference type="Pfam" id="PF07690">
    <property type="entry name" value="MFS_1"/>
    <property type="match status" value="1"/>
</dbReference>
<proteinExistence type="predicted"/>
<name>A0A679JSC7_VARPD</name>
<reference evidence="6" key="1">
    <citation type="submission" date="2019-12" db="EMBL/GenBank/DDBJ databases">
        <authorList>
            <person name="Cremers G."/>
        </authorList>
    </citation>
    <scope>NUCLEOTIDE SEQUENCE</scope>
    <source>
        <strain evidence="6">Vvax</strain>
    </source>
</reference>
<organism evidence="6">
    <name type="scientific">Variovorax paradoxus</name>
    <dbReference type="NCBI Taxonomy" id="34073"/>
    <lineage>
        <taxon>Bacteria</taxon>
        <taxon>Pseudomonadati</taxon>
        <taxon>Pseudomonadota</taxon>
        <taxon>Betaproteobacteria</taxon>
        <taxon>Burkholderiales</taxon>
        <taxon>Comamonadaceae</taxon>
        <taxon>Variovorax</taxon>
    </lineage>
</organism>
<evidence type="ECO:0000313" key="6">
    <source>
        <dbReference type="EMBL" id="CAA2110210.1"/>
    </source>
</evidence>
<feature type="transmembrane region" description="Helical" evidence="4">
    <location>
        <begin position="70"/>
        <end position="87"/>
    </location>
</feature>
<dbReference type="EMBL" id="LR743508">
    <property type="protein sequence ID" value="CAA2110210.1"/>
    <property type="molecule type" value="Genomic_DNA"/>
</dbReference>
<feature type="transmembrane region" description="Helical" evidence="4">
    <location>
        <begin position="241"/>
        <end position="261"/>
    </location>
</feature>
<evidence type="ECO:0000256" key="1">
    <source>
        <dbReference type="ARBA" id="ARBA00022692"/>
    </source>
</evidence>
<dbReference type="GO" id="GO:0005886">
    <property type="term" value="C:plasma membrane"/>
    <property type="evidence" value="ECO:0007669"/>
    <property type="project" value="TreeGrafter"/>
</dbReference>
<feature type="transmembrane region" description="Helical" evidence="4">
    <location>
        <begin position="207"/>
        <end position="229"/>
    </location>
</feature>
<protein>
    <submittedName>
        <fullName evidence="6">Fosmidomycin resistance protein</fullName>
    </submittedName>
</protein>
<feature type="domain" description="Major facilitator superfamily (MFS) profile" evidence="5">
    <location>
        <begin position="205"/>
        <end position="399"/>
    </location>
</feature>
<dbReference type="Gene3D" id="1.20.1250.20">
    <property type="entry name" value="MFS general substrate transporter like domains"/>
    <property type="match status" value="2"/>
</dbReference>
<accession>A0A679JSC7</accession>
<dbReference type="RefSeq" id="WP_339094565.1">
    <property type="nucleotide sequence ID" value="NZ_LR743508.1"/>
</dbReference>
<dbReference type="InterPro" id="IPR020846">
    <property type="entry name" value="MFS_dom"/>
</dbReference>
<dbReference type="AlphaFoldDB" id="A0A679JSC7"/>
<dbReference type="CDD" id="cd17478">
    <property type="entry name" value="MFS_FsR"/>
    <property type="match status" value="1"/>
</dbReference>
<dbReference type="PANTHER" id="PTHR43129">
    <property type="entry name" value="FOSMIDOMYCIN RESISTANCE PROTEIN"/>
    <property type="match status" value="1"/>
</dbReference>
<dbReference type="InterPro" id="IPR011701">
    <property type="entry name" value="MFS"/>
</dbReference>
<feature type="transmembrane region" description="Helical" evidence="4">
    <location>
        <begin position="331"/>
        <end position="353"/>
    </location>
</feature>
<evidence type="ECO:0000256" key="3">
    <source>
        <dbReference type="ARBA" id="ARBA00023136"/>
    </source>
</evidence>
<dbReference type="GO" id="GO:0022857">
    <property type="term" value="F:transmembrane transporter activity"/>
    <property type="evidence" value="ECO:0007669"/>
    <property type="project" value="InterPro"/>
</dbReference>
<feature type="transmembrane region" description="Helical" evidence="4">
    <location>
        <begin position="93"/>
        <end position="109"/>
    </location>
</feature>
<keyword evidence="2 4" id="KW-1133">Transmembrane helix</keyword>
<gene>
    <name evidence="6" type="primary">fsr_2</name>
    <name evidence="6" type="ORF">VVAX_06470</name>
</gene>
<evidence type="ECO:0000256" key="2">
    <source>
        <dbReference type="ARBA" id="ARBA00022989"/>
    </source>
</evidence>
<feature type="transmembrane region" description="Helical" evidence="4">
    <location>
        <begin position="36"/>
        <end position="63"/>
    </location>
</feature>
<dbReference type="PROSITE" id="PS50850">
    <property type="entry name" value="MFS"/>
    <property type="match status" value="1"/>
</dbReference>
<sequence length="399" mass="40729">MNKRRLGLLTGTHAVNDLYQGLVPALLPLMVLERGYSYTAVAGLMLAGTGLSSVVQPLFGLYADRHPRSWLVPTGFLVAALGIVLAGLSRDYLLTWIAIALCGLGIAAYHPPATVAARAAGGTSQKAMSVFSVGGTIGASFAPVLAATAVGGGSLSRSYLLGLPALAMGAIWLLANTGTSGNAAAAASAAARRAGAHMPKPHNDWRAFGWLVATIVGWSIPYVTVLSMLSLRITRDLHGTAFQGAAALTAFTAAGAVGTLLGGWLGDRIGRMGTIRTGYLFALPSMAGIVLAPSPAWALACTALLGTSMFLPFAAQVTLAQDYLPRNPATASGITLGLALSVGGLVSPLFGMLSDARGLGFTFTAVLCVLCAATVLALRLRNRTMQPPPAETAGTEAAA</sequence>
<keyword evidence="1 4" id="KW-0812">Transmembrane</keyword>
<evidence type="ECO:0000259" key="5">
    <source>
        <dbReference type="PROSITE" id="PS50850"/>
    </source>
</evidence>
<feature type="transmembrane region" description="Helical" evidence="4">
    <location>
        <begin position="130"/>
        <end position="152"/>
    </location>
</feature>
<keyword evidence="3 4" id="KW-0472">Membrane</keyword>
<evidence type="ECO:0000256" key="4">
    <source>
        <dbReference type="SAM" id="Phobius"/>
    </source>
</evidence>
<feature type="transmembrane region" description="Helical" evidence="4">
    <location>
        <begin position="359"/>
        <end position="378"/>
    </location>
</feature>